<evidence type="ECO:0000256" key="5">
    <source>
        <dbReference type="SAM" id="Phobius"/>
    </source>
</evidence>
<protein>
    <submittedName>
        <fullName evidence="7">RDD family protein</fullName>
    </submittedName>
</protein>
<keyword evidence="8" id="KW-1185">Reference proteome</keyword>
<gene>
    <name evidence="7" type="ORF">CKALI_08515</name>
</gene>
<keyword evidence="3 5" id="KW-1133">Transmembrane helix</keyword>
<sequence length="129" mass="14435">MGYFVDIWTVGIVRTLVLYFTSDTLLWDAPAISSLSFYAYKVVLETLWGTTIGKLGLKVIPDRYPALITAVIRNSWLLLPGLVMLLNESIGQIVGTVTLLLLIATLYKSQDRRSIFDEWAGARVIVGRK</sequence>
<keyword evidence="4 5" id="KW-0472">Membrane</keyword>
<dbReference type="EMBL" id="CP046452">
    <property type="protein sequence ID" value="QGU02563.1"/>
    <property type="molecule type" value="Genomic_DNA"/>
</dbReference>
<comment type="subcellular location">
    <subcellularLocation>
        <location evidence="1">Membrane</location>
        <topology evidence="1">Multi-pass membrane protein</topology>
    </subcellularLocation>
</comment>
<evidence type="ECO:0000256" key="2">
    <source>
        <dbReference type="ARBA" id="ARBA00022692"/>
    </source>
</evidence>
<evidence type="ECO:0000256" key="4">
    <source>
        <dbReference type="ARBA" id="ARBA00023136"/>
    </source>
</evidence>
<evidence type="ECO:0000259" key="6">
    <source>
        <dbReference type="Pfam" id="PF06271"/>
    </source>
</evidence>
<dbReference type="AlphaFoldDB" id="A0A6B8VEG3"/>
<dbReference type="InterPro" id="IPR010432">
    <property type="entry name" value="RDD"/>
</dbReference>
<evidence type="ECO:0000256" key="3">
    <source>
        <dbReference type="ARBA" id="ARBA00022989"/>
    </source>
</evidence>
<evidence type="ECO:0000313" key="8">
    <source>
        <dbReference type="Proteomes" id="UP000427071"/>
    </source>
</evidence>
<accession>A0A6B8VEG3</accession>
<evidence type="ECO:0000313" key="7">
    <source>
        <dbReference type="EMBL" id="QGU02563.1"/>
    </source>
</evidence>
<evidence type="ECO:0000256" key="1">
    <source>
        <dbReference type="ARBA" id="ARBA00004141"/>
    </source>
</evidence>
<dbReference type="KEGG" id="ckw:CKALI_08515"/>
<reference evidence="8" key="1">
    <citation type="submission" date="2019-11" db="EMBL/GenBank/DDBJ databases">
        <title>Complete genome sequence of Corynebacterium kalinowskii 1959, a novel Corynebacterium species isolated from soil of a small paddock in Vilsendorf, Germany.</title>
        <authorList>
            <person name="Schaffert L."/>
            <person name="Ruwe M."/>
            <person name="Milse J."/>
            <person name="Hanuschka K."/>
            <person name="Ortseifen V."/>
            <person name="Droste J."/>
            <person name="Brandt D."/>
            <person name="Schlueter L."/>
            <person name="Kutter Y."/>
            <person name="Vinke S."/>
            <person name="Viehoefer P."/>
            <person name="Jacob L."/>
            <person name="Luebke N.-C."/>
            <person name="Schulte-Berndt E."/>
            <person name="Hain C."/>
            <person name="Linder M."/>
            <person name="Schmidt P."/>
            <person name="Wollenschlaeger L."/>
            <person name="Luttermann T."/>
            <person name="Thieme E."/>
            <person name="Hassa J."/>
            <person name="Haak M."/>
            <person name="Wittchen M."/>
            <person name="Mentz A."/>
            <person name="Persicke M."/>
            <person name="Busche T."/>
            <person name="Ruckert C."/>
        </authorList>
    </citation>
    <scope>NUCLEOTIDE SEQUENCE [LARGE SCALE GENOMIC DNA]</scope>
    <source>
        <strain evidence="8">1959</strain>
    </source>
</reference>
<organism evidence="7 8">
    <name type="scientific">Corynebacterium kalinowskii</name>
    <dbReference type="NCBI Taxonomy" id="2675216"/>
    <lineage>
        <taxon>Bacteria</taxon>
        <taxon>Bacillati</taxon>
        <taxon>Actinomycetota</taxon>
        <taxon>Actinomycetes</taxon>
        <taxon>Mycobacteriales</taxon>
        <taxon>Corynebacteriaceae</taxon>
        <taxon>Corynebacterium</taxon>
    </lineage>
</organism>
<name>A0A6B8VEG3_9CORY</name>
<feature type="transmembrane region" description="Helical" evidence="5">
    <location>
        <begin position="89"/>
        <end position="107"/>
    </location>
</feature>
<dbReference type="Proteomes" id="UP000427071">
    <property type="component" value="Chromosome"/>
</dbReference>
<proteinExistence type="predicted"/>
<feature type="domain" description="RDD" evidence="6">
    <location>
        <begin position="19"/>
        <end position="121"/>
    </location>
</feature>
<keyword evidence="2 5" id="KW-0812">Transmembrane</keyword>
<dbReference type="Pfam" id="PF06271">
    <property type="entry name" value="RDD"/>
    <property type="match status" value="1"/>
</dbReference>
<dbReference type="GO" id="GO:0016020">
    <property type="term" value="C:membrane"/>
    <property type="evidence" value="ECO:0007669"/>
    <property type="project" value="UniProtKB-SubCell"/>
</dbReference>